<comment type="caution">
    <text evidence="2">The sequence shown here is derived from an EMBL/GenBank/DDBJ whole genome shotgun (WGS) entry which is preliminary data.</text>
</comment>
<dbReference type="EMBL" id="JELX01004208">
    <property type="protein sequence ID" value="KYF49812.1"/>
    <property type="molecule type" value="Genomic_DNA"/>
</dbReference>
<organism evidence="2 3">
    <name type="scientific">Sorangium cellulosum</name>
    <name type="common">Polyangium cellulosum</name>
    <dbReference type="NCBI Taxonomy" id="56"/>
    <lineage>
        <taxon>Bacteria</taxon>
        <taxon>Pseudomonadati</taxon>
        <taxon>Myxococcota</taxon>
        <taxon>Polyangia</taxon>
        <taxon>Polyangiales</taxon>
        <taxon>Polyangiaceae</taxon>
        <taxon>Sorangium</taxon>
    </lineage>
</organism>
<dbReference type="EMBL" id="JEME01003362">
    <property type="protein sequence ID" value="KYG00874.1"/>
    <property type="molecule type" value="Genomic_DNA"/>
</dbReference>
<evidence type="ECO:0008006" key="5">
    <source>
        <dbReference type="Google" id="ProtNLM"/>
    </source>
</evidence>
<proteinExistence type="predicted"/>
<evidence type="ECO:0000313" key="1">
    <source>
        <dbReference type="EMBL" id="KYF49812.1"/>
    </source>
</evidence>
<protein>
    <recommendedName>
        <fullName evidence="5">Cytochrome c domain-containing protein</fullName>
    </recommendedName>
</protein>
<evidence type="ECO:0000313" key="4">
    <source>
        <dbReference type="Proteomes" id="UP000075604"/>
    </source>
</evidence>
<dbReference type="AlphaFoldDB" id="A0A150T875"/>
<name>A0A150T875_SORCE</name>
<gene>
    <name evidence="1" type="ORF">BE04_49435</name>
    <name evidence="2" type="ORF">BE21_56960</name>
</gene>
<accession>A0A150T875</accession>
<evidence type="ECO:0000313" key="2">
    <source>
        <dbReference type="EMBL" id="KYG00874.1"/>
    </source>
</evidence>
<sequence length="99" mass="10031">MIACAACVGLAACSETSSTPSPEPAGFADRIAPLAAERCDGCHATAPGGSMAAYRTARSLVTPGKPDESLYYTLPARHPAAWGDAAGLVRAWIEAGAPE</sequence>
<evidence type="ECO:0000313" key="3">
    <source>
        <dbReference type="Proteomes" id="UP000075502"/>
    </source>
</evidence>
<reference evidence="3 4" key="1">
    <citation type="submission" date="2014-02" db="EMBL/GenBank/DDBJ databases">
        <title>The small core and large imbalanced accessory genome model reveals a collaborative survival strategy of Sorangium cellulosum strains in nature.</title>
        <authorList>
            <person name="Han K."/>
            <person name="Peng R."/>
            <person name="Blom J."/>
            <person name="Li Y.-Z."/>
        </authorList>
    </citation>
    <scope>NUCLEOTIDE SEQUENCE [LARGE SCALE GENOMIC DNA]</scope>
    <source>
        <strain evidence="2 3">So0007-03</strain>
        <strain evidence="1 4">So0157-18</strain>
    </source>
</reference>
<dbReference type="Proteomes" id="UP000075604">
    <property type="component" value="Unassembled WGS sequence"/>
</dbReference>
<dbReference type="Proteomes" id="UP000075502">
    <property type="component" value="Unassembled WGS sequence"/>
</dbReference>